<comment type="caution">
    <text evidence="1">The sequence shown here is derived from an EMBL/GenBank/DDBJ whole genome shotgun (WGS) entry which is preliminary data.</text>
</comment>
<dbReference type="EMBL" id="JRUN01000077">
    <property type="protein sequence ID" value="KHD84266.1"/>
    <property type="molecule type" value="Genomic_DNA"/>
</dbReference>
<sequence length="158" mass="18777">MWEHTIKEILANLTDQQWRIVFNKEDLQMKIINDRAEEMDIESLEIVLGELGDYVQRLKSKDGLPLKAPIDEFNQRRLGINGYTLINDQQYGDYRDIFEVFYDQANIFRMNRYTIDQEKNLIFSDISFNAYINAEEAETLLPLITQYLNNIKKRSKLC</sequence>
<name>A0A0A6V9M2_9BACI</name>
<evidence type="ECO:0000313" key="3">
    <source>
        <dbReference type="Proteomes" id="UP000030588"/>
    </source>
</evidence>
<dbReference type="AlphaFoldDB" id="A0A0A6V9M2"/>
<evidence type="ECO:0000313" key="2">
    <source>
        <dbReference type="EMBL" id="NEY20279.1"/>
    </source>
</evidence>
<reference evidence="2 4" key="2">
    <citation type="submission" date="2020-02" db="EMBL/GenBank/DDBJ databases">
        <authorList>
            <person name="Feng H."/>
        </authorList>
    </citation>
    <scope>NUCLEOTIDE SEQUENCE [LARGE SCALE GENOMIC DNA]</scope>
    <source>
        <strain evidence="2 4">Gsoil 114</strain>
    </source>
</reference>
<organism evidence="1 3">
    <name type="scientific">Heyndrickxia ginsengihumi</name>
    <dbReference type="NCBI Taxonomy" id="363870"/>
    <lineage>
        <taxon>Bacteria</taxon>
        <taxon>Bacillati</taxon>
        <taxon>Bacillota</taxon>
        <taxon>Bacilli</taxon>
        <taxon>Bacillales</taxon>
        <taxon>Bacillaceae</taxon>
        <taxon>Heyndrickxia</taxon>
    </lineage>
</organism>
<evidence type="ECO:0000313" key="4">
    <source>
        <dbReference type="Proteomes" id="UP000476934"/>
    </source>
</evidence>
<dbReference type="EMBL" id="JAAIWK010000014">
    <property type="protein sequence ID" value="NEY20279.1"/>
    <property type="molecule type" value="Genomic_DNA"/>
</dbReference>
<keyword evidence="4" id="KW-1185">Reference proteome</keyword>
<protein>
    <submittedName>
        <fullName evidence="1">Uncharacterized protein</fullName>
    </submittedName>
</protein>
<accession>A0A0A6V9M2</accession>
<dbReference type="OrthoDB" id="292711at186817"/>
<proteinExistence type="predicted"/>
<evidence type="ECO:0000313" key="1">
    <source>
        <dbReference type="EMBL" id="KHD84266.1"/>
    </source>
</evidence>
<dbReference type="RefSeq" id="WP_025726934.1">
    <property type="nucleotide sequence ID" value="NZ_JAAIWK010000014.1"/>
</dbReference>
<reference evidence="2 4" key="3">
    <citation type="submission" date="2020-03" db="EMBL/GenBank/DDBJ databases">
        <title>Bacillus aquiflavi sp. nov., isolated from yellow water of strong flavor Chinese baijiu in Yibin region of China.</title>
        <authorList>
            <person name="Xie J."/>
        </authorList>
    </citation>
    <scope>NUCLEOTIDE SEQUENCE [LARGE SCALE GENOMIC DNA]</scope>
    <source>
        <strain evidence="2 4">Gsoil 114</strain>
    </source>
</reference>
<dbReference type="Proteomes" id="UP000030588">
    <property type="component" value="Unassembled WGS sequence"/>
</dbReference>
<gene>
    <name evidence="2" type="ORF">G4D61_09950</name>
    <name evidence="1" type="ORF">NG54_16725</name>
</gene>
<reference evidence="1 3" key="1">
    <citation type="submission" date="2014-10" db="EMBL/GenBank/DDBJ databases">
        <title>Draft genome of phytase producing Bacillus ginsengihumi strain M2.11.</title>
        <authorList>
            <person name="Toymentseva A."/>
            <person name="Boulygina E.A."/>
            <person name="Kazakov S.V."/>
            <person name="Kayumov I."/>
            <person name="Suleimanova A.D."/>
            <person name="Mardanova A.M."/>
            <person name="Maria S.N."/>
            <person name="Sergey M.Y."/>
            <person name="Sharipova M.R."/>
        </authorList>
    </citation>
    <scope>NUCLEOTIDE SEQUENCE [LARGE SCALE GENOMIC DNA]</scope>
    <source>
        <strain evidence="1 3">M2.11</strain>
    </source>
</reference>
<dbReference type="Proteomes" id="UP000476934">
    <property type="component" value="Unassembled WGS sequence"/>
</dbReference>